<organism evidence="1 2">
    <name type="scientific">Candidatus Enterovibrio altilux</name>
    <dbReference type="NCBI Taxonomy" id="1927128"/>
    <lineage>
        <taxon>Bacteria</taxon>
        <taxon>Pseudomonadati</taxon>
        <taxon>Pseudomonadota</taxon>
        <taxon>Gammaproteobacteria</taxon>
        <taxon>Vibrionales</taxon>
        <taxon>Vibrionaceae</taxon>
        <taxon>Enterovibrio</taxon>
    </lineage>
</organism>
<evidence type="ECO:0000313" key="2">
    <source>
        <dbReference type="Proteomes" id="UP000218160"/>
    </source>
</evidence>
<gene>
    <name evidence="1" type="ORF">BTN50_1649</name>
</gene>
<proteinExistence type="predicted"/>
<dbReference type="EMBL" id="CP020661">
    <property type="protein sequence ID" value="ATF10085.1"/>
    <property type="molecule type" value="Genomic_DNA"/>
</dbReference>
<reference evidence="2" key="1">
    <citation type="submission" date="2017-04" db="EMBL/GenBank/DDBJ databases">
        <title>Genome evolution of the luminous symbionts of deep sea anglerfish.</title>
        <authorList>
            <person name="Hendry T.A."/>
        </authorList>
    </citation>
    <scope>NUCLEOTIDE SEQUENCE [LARGE SCALE GENOMIC DNA]</scope>
    <source>
        <plasmid evidence="2">pcc1</plasmid>
    </source>
</reference>
<dbReference type="AlphaFoldDB" id="A0A291BAT8"/>
<geneLocation type="plasmid" evidence="2">
    <name>pcc1</name>
</geneLocation>
<sequence length="50" mass="6183">MLYAFFILRPERDVNRFGSFANAYIMRVLQWWSGKFENITHEFLQTSQWH</sequence>
<dbReference type="KEGG" id="elux:BTN50_1649"/>
<accession>A0A291BAT8</accession>
<protein>
    <recommendedName>
        <fullName evidence="3">Mobile element protein</fullName>
    </recommendedName>
</protein>
<name>A0A291BAT8_9GAMM</name>
<keyword evidence="1" id="KW-0614">Plasmid</keyword>
<keyword evidence="2" id="KW-1185">Reference proteome</keyword>
<evidence type="ECO:0008006" key="3">
    <source>
        <dbReference type="Google" id="ProtNLM"/>
    </source>
</evidence>
<dbReference type="Proteomes" id="UP000218160">
    <property type="component" value="Plasmid pCC1"/>
</dbReference>
<evidence type="ECO:0000313" key="1">
    <source>
        <dbReference type="EMBL" id="ATF10085.1"/>
    </source>
</evidence>